<evidence type="ECO:0008006" key="3">
    <source>
        <dbReference type="Google" id="ProtNLM"/>
    </source>
</evidence>
<name>A0A9Q0DCZ9_9TELE</name>
<dbReference type="EMBL" id="JANIIK010000117">
    <property type="protein sequence ID" value="KAJ3586320.1"/>
    <property type="molecule type" value="Genomic_DNA"/>
</dbReference>
<organism evidence="1 2">
    <name type="scientific">Muraenolepis orangiensis</name>
    <name type="common">Patagonian moray cod</name>
    <dbReference type="NCBI Taxonomy" id="630683"/>
    <lineage>
        <taxon>Eukaryota</taxon>
        <taxon>Metazoa</taxon>
        <taxon>Chordata</taxon>
        <taxon>Craniata</taxon>
        <taxon>Vertebrata</taxon>
        <taxon>Euteleostomi</taxon>
        <taxon>Actinopterygii</taxon>
        <taxon>Neopterygii</taxon>
        <taxon>Teleostei</taxon>
        <taxon>Neoteleostei</taxon>
        <taxon>Acanthomorphata</taxon>
        <taxon>Zeiogadaria</taxon>
        <taxon>Gadariae</taxon>
        <taxon>Gadiformes</taxon>
        <taxon>Muraenolepidoidei</taxon>
        <taxon>Muraenolepididae</taxon>
        <taxon>Muraenolepis</taxon>
    </lineage>
</organism>
<gene>
    <name evidence="1" type="ORF">NHX12_012720</name>
</gene>
<comment type="caution">
    <text evidence="1">The sequence shown here is derived from an EMBL/GenBank/DDBJ whole genome shotgun (WGS) entry which is preliminary data.</text>
</comment>
<dbReference type="PANTHER" id="PTHR45913">
    <property type="entry name" value="EPM2A-INTERACTING PROTEIN 1"/>
    <property type="match status" value="1"/>
</dbReference>
<reference evidence="1" key="1">
    <citation type="submission" date="2022-07" db="EMBL/GenBank/DDBJ databases">
        <title>Chromosome-level genome of Muraenolepis orangiensis.</title>
        <authorList>
            <person name="Kim J."/>
        </authorList>
    </citation>
    <scope>NUCLEOTIDE SEQUENCE</scope>
    <source>
        <strain evidence="1">KU_S4_2022</strain>
        <tissue evidence="1">Muscle</tissue>
    </source>
</reference>
<keyword evidence="2" id="KW-1185">Reference proteome</keyword>
<proteinExistence type="predicted"/>
<accession>A0A9Q0DCZ9</accession>
<sequence>MAKRKKDDEYRTFQDEWTEEFAFVERAGSAVCLICNDKITSLKRSNVKRHFDTRHATFASKYPAGDSRKKACQELLSRVQASQQQLRVWTRQGDYNSASFAGSLAIVRNGKPFTDGEYAKTFMLDVANELFDDLPNKDKIIKRIQDMPLSARTVHDRTIVMANKVEETQVKDINAAPFFSLALDESTDMCDRQFGEVMSLVIRVINFIVARALNDRQFKTLLDEVNNYPGLLLHSNVRWLSRGKVLSRFAACLNEIRTFLEMKGVGHPELADTEWLLKFYYLVDLTEHLNQLNVKMQGIGNTVLSLQQAVFAFENKLELFITDLETGRLLHFEKLSQFKDACTASEPIQNLDLHQLAGCTSSLLQSFKARFGEFREHTRLFKFITHPNECSLNTADLNYIPGVSVRDFEAEVADLKASDMWVNKFKSLNEDLERITRQKAELASKHMWTEMKKLQPEDQLILKTWNALPVTYHTLQRMKKELLKKIIETKSKIAVLADESTSVGHKSTLIVFLKASVDGDMEPIAFPLDLVELDSMSAAHIKEQIMGCLLKNGFTVELLREILIGFCSDGASVMLGVKSGVGKLLQDDFPGIILWHCLNHRLELAVDQALDVTGGTKDFQAFMDSLYSLYSQSPKNMRQLSECAHNLDIALRRIGKVFSVGWVASSWRAVSAVWQSYPALAQHFREASEDDTRDSRERAKFKGLLSKLCSINFLKSLALMADVLTELKNLSEILQNRKTTLPKAHDIMTTYVKCIESFNRYPGQHAVDASQAEEVMEFKGRS</sequence>
<evidence type="ECO:0000313" key="1">
    <source>
        <dbReference type="EMBL" id="KAJ3586320.1"/>
    </source>
</evidence>
<dbReference type="AlphaFoldDB" id="A0A9Q0DCZ9"/>
<dbReference type="PANTHER" id="PTHR45913:SF10">
    <property type="entry name" value="DUF4371 DOMAIN-CONTAINING PROTEIN"/>
    <property type="match status" value="1"/>
</dbReference>
<protein>
    <recommendedName>
        <fullName evidence="3">SPIN-DOC-like zinc-finger domain-containing protein</fullName>
    </recommendedName>
</protein>
<dbReference type="OrthoDB" id="8934564at2759"/>
<evidence type="ECO:0000313" key="2">
    <source>
        <dbReference type="Proteomes" id="UP001148018"/>
    </source>
</evidence>
<dbReference type="Proteomes" id="UP001148018">
    <property type="component" value="Unassembled WGS sequence"/>
</dbReference>